<dbReference type="Gene3D" id="3.90.180.10">
    <property type="entry name" value="Medium-chain alcohol dehydrogenases, catalytic domain"/>
    <property type="match status" value="1"/>
</dbReference>
<dbReference type="EnsemblPlants" id="QL10p061663:mrna">
    <property type="protein sequence ID" value="QL10p061663:mrna"/>
    <property type="gene ID" value="QL10p061663"/>
</dbReference>
<protein>
    <recommendedName>
        <fullName evidence="2">Oxidoreductase N-terminal domain-containing protein</fullName>
    </recommendedName>
</protein>
<reference evidence="3 4" key="1">
    <citation type="journal article" date="2016" name="G3 (Bethesda)">
        <title>First Draft Assembly and Annotation of the Genome of a California Endemic Oak Quercus lobata Nee (Fagaceae).</title>
        <authorList>
            <person name="Sork V.L."/>
            <person name="Fitz-Gibbon S.T."/>
            <person name="Puiu D."/>
            <person name="Crepeau M."/>
            <person name="Gugger P.F."/>
            <person name="Sherman R."/>
            <person name="Stevens K."/>
            <person name="Langley C.H."/>
            <person name="Pellegrini M."/>
            <person name="Salzberg S.L."/>
        </authorList>
    </citation>
    <scope>NUCLEOTIDE SEQUENCE [LARGE SCALE GENOMIC DNA]</scope>
    <source>
        <strain evidence="3 4">cv. SW786</strain>
    </source>
</reference>
<dbReference type="OMA" id="NDLEWGI"/>
<accession>A0A7N2RCL2</accession>
<dbReference type="Gramene" id="QL10p061663:mrna">
    <property type="protein sequence ID" value="QL10p061663:mrna"/>
    <property type="gene ID" value="QL10p061663"/>
</dbReference>
<dbReference type="AlphaFoldDB" id="A0A7N2RCL2"/>
<evidence type="ECO:0000313" key="3">
    <source>
        <dbReference type="EnsemblPlants" id="QL10p061663:mrna"/>
    </source>
</evidence>
<sequence length="127" mass="14392">MAGDGEEVRNKQVLARDYIDGNLKETDMYFETSSISLKVPEGSKEVLVKNLYLSCDPYMRGSKAKIPDNLFYSFALHSPIVGYGVAKVLESGHPDFKKGDFVWGVTKWEEYSLITMTESLFKIQHTD</sequence>
<name>A0A7N2RCL2_QUELO</name>
<feature type="domain" description="Oxidoreductase N-terminal" evidence="2">
    <location>
        <begin position="11"/>
        <end position="116"/>
    </location>
</feature>
<evidence type="ECO:0000259" key="2">
    <source>
        <dbReference type="Pfam" id="PF16884"/>
    </source>
</evidence>
<dbReference type="EMBL" id="LRBV02000010">
    <property type="status" value="NOT_ANNOTATED_CDS"/>
    <property type="molecule type" value="Genomic_DNA"/>
</dbReference>
<proteinExistence type="predicted"/>
<dbReference type="InParanoid" id="A0A7N2RCL2"/>
<dbReference type="Pfam" id="PF16884">
    <property type="entry name" value="ADH_N_2"/>
    <property type="match status" value="1"/>
</dbReference>
<dbReference type="SUPFAM" id="SSF50129">
    <property type="entry name" value="GroES-like"/>
    <property type="match status" value="1"/>
</dbReference>
<dbReference type="InterPro" id="IPR041694">
    <property type="entry name" value="ADH_N_2"/>
</dbReference>
<dbReference type="InterPro" id="IPR045010">
    <property type="entry name" value="MDR_fam"/>
</dbReference>
<dbReference type="InterPro" id="IPR011032">
    <property type="entry name" value="GroES-like_sf"/>
</dbReference>
<dbReference type="Proteomes" id="UP000594261">
    <property type="component" value="Chromosome 10"/>
</dbReference>
<dbReference type="GO" id="GO:0032440">
    <property type="term" value="F:2-alkenal reductase [NAD(P)H] activity"/>
    <property type="evidence" value="ECO:0007669"/>
    <property type="project" value="TreeGrafter"/>
</dbReference>
<evidence type="ECO:0000313" key="4">
    <source>
        <dbReference type="Proteomes" id="UP000594261"/>
    </source>
</evidence>
<dbReference type="PANTHER" id="PTHR43205:SF32">
    <property type="entry name" value="2-ALKENAL REDUCTASE (NADP(+)-DEPENDENT)-LIKE"/>
    <property type="match status" value="1"/>
</dbReference>
<dbReference type="PANTHER" id="PTHR43205">
    <property type="entry name" value="PROSTAGLANDIN REDUCTASE"/>
    <property type="match status" value="1"/>
</dbReference>
<evidence type="ECO:0000256" key="1">
    <source>
        <dbReference type="ARBA" id="ARBA00023002"/>
    </source>
</evidence>
<organism evidence="3 4">
    <name type="scientific">Quercus lobata</name>
    <name type="common">Valley oak</name>
    <dbReference type="NCBI Taxonomy" id="97700"/>
    <lineage>
        <taxon>Eukaryota</taxon>
        <taxon>Viridiplantae</taxon>
        <taxon>Streptophyta</taxon>
        <taxon>Embryophyta</taxon>
        <taxon>Tracheophyta</taxon>
        <taxon>Spermatophyta</taxon>
        <taxon>Magnoliopsida</taxon>
        <taxon>eudicotyledons</taxon>
        <taxon>Gunneridae</taxon>
        <taxon>Pentapetalae</taxon>
        <taxon>rosids</taxon>
        <taxon>fabids</taxon>
        <taxon>Fagales</taxon>
        <taxon>Fagaceae</taxon>
        <taxon>Quercus</taxon>
    </lineage>
</organism>
<keyword evidence="1" id="KW-0560">Oxidoreductase</keyword>
<reference evidence="3" key="2">
    <citation type="submission" date="2021-01" db="UniProtKB">
        <authorList>
            <consortium name="EnsemblPlants"/>
        </authorList>
    </citation>
    <scope>IDENTIFICATION</scope>
</reference>
<keyword evidence="4" id="KW-1185">Reference proteome</keyword>